<keyword evidence="8" id="KW-1185">Reference proteome</keyword>
<keyword evidence="3 5" id="KW-1133">Transmembrane helix</keyword>
<feature type="transmembrane region" description="Helical" evidence="5">
    <location>
        <begin position="200"/>
        <end position="216"/>
    </location>
</feature>
<evidence type="ECO:0000256" key="1">
    <source>
        <dbReference type="ARBA" id="ARBA00004141"/>
    </source>
</evidence>
<feature type="domain" description="O-antigen ligase-related" evidence="6">
    <location>
        <begin position="207"/>
        <end position="355"/>
    </location>
</feature>
<dbReference type="InterPro" id="IPR007016">
    <property type="entry name" value="O-antigen_ligase-rel_domated"/>
</dbReference>
<proteinExistence type="predicted"/>
<dbReference type="PANTHER" id="PTHR37422">
    <property type="entry name" value="TEICHURONIC ACID BIOSYNTHESIS PROTEIN TUAE"/>
    <property type="match status" value="1"/>
</dbReference>
<dbReference type="AlphaFoldDB" id="K6ZL73"/>
<evidence type="ECO:0000313" key="7">
    <source>
        <dbReference type="EMBL" id="GAC31082.1"/>
    </source>
</evidence>
<feature type="transmembrane region" description="Helical" evidence="5">
    <location>
        <begin position="81"/>
        <end position="98"/>
    </location>
</feature>
<evidence type="ECO:0000256" key="3">
    <source>
        <dbReference type="ARBA" id="ARBA00022989"/>
    </source>
</evidence>
<gene>
    <name evidence="7" type="ORF">GPLA_0161</name>
</gene>
<evidence type="ECO:0000256" key="2">
    <source>
        <dbReference type="ARBA" id="ARBA00022692"/>
    </source>
</evidence>
<feature type="transmembrane region" description="Helical" evidence="5">
    <location>
        <begin position="222"/>
        <end position="241"/>
    </location>
</feature>
<dbReference type="PANTHER" id="PTHR37422:SF23">
    <property type="entry name" value="TEICHURONIC ACID BIOSYNTHESIS PROTEIN TUAE"/>
    <property type="match status" value="1"/>
</dbReference>
<comment type="subcellular location">
    <subcellularLocation>
        <location evidence="1">Membrane</location>
        <topology evidence="1">Multi-pass membrane protein</topology>
    </subcellularLocation>
</comment>
<comment type="caution">
    <text evidence="7">The sequence shown here is derived from an EMBL/GenBank/DDBJ whole genome shotgun (WGS) entry which is preliminary data.</text>
</comment>
<keyword evidence="4 5" id="KW-0472">Membrane</keyword>
<evidence type="ECO:0000259" key="6">
    <source>
        <dbReference type="Pfam" id="PF04932"/>
    </source>
</evidence>
<dbReference type="OrthoDB" id="871774at2"/>
<organism evidence="7 8">
    <name type="scientific">Paraglaciecola polaris LMG 21857</name>
    <dbReference type="NCBI Taxonomy" id="1129793"/>
    <lineage>
        <taxon>Bacteria</taxon>
        <taxon>Pseudomonadati</taxon>
        <taxon>Pseudomonadota</taxon>
        <taxon>Gammaproteobacteria</taxon>
        <taxon>Alteromonadales</taxon>
        <taxon>Alteromonadaceae</taxon>
        <taxon>Paraglaciecola</taxon>
    </lineage>
</organism>
<dbReference type="STRING" id="1129793.GPLA_0161"/>
<dbReference type="EMBL" id="BAER01000011">
    <property type="protein sequence ID" value="GAC31082.1"/>
    <property type="molecule type" value="Genomic_DNA"/>
</dbReference>
<name>K6ZL73_9ALTE</name>
<feature type="transmembrane region" description="Helical" evidence="5">
    <location>
        <begin position="410"/>
        <end position="427"/>
    </location>
</feature>
<feature type="transmembrane region" description="Helical" evidence="5">
    <location>
        <begin position="248"/>
        <end position="265"/>
    </location>
</feature>
<evidence type="ECO:0000256" key="4">
    <source>
        <dbReference type="ARBA" id="ARBA00023136"/>
    </source>
</evidence>
<dbReference type="Proteomes" id="UP000006322">
    <property type="component" value="Unassembled WGS sequence"/>
</dbReference>
<dbReference type="Pfam" id="PF04932">
    <property type="entry name" value="Wzy_C"/>
    <property type="match status" value="1"/>
</dbReference>
<feature type="transmembrane region" description="Helical" evidence="5">
    <location>
        <begin position="386"/>
        <end position="404"/>
    </location>
</feature>
<reference evidence="8" key="1">
    <citation type="journal article" date="2014" name="Environ. Microbiol.">
        <title>Comparative genomics of the marine bacterial genus Glaciecola reveals the high degree of genomic diversity and genomic characteristic for cold adaptation.</title>
        <authorList>
            <person name="Qin Q.L."/>
            <person name="Xie B.B."/>
            <person name="Yu Y."/>
            <person name="Shu Y.L."/>
            <person name="Rong J.C."/>
            <person name="Zhang Y.J."/>
            <person name="Zhao D.L."/>
            <person name="Chen X.L."/>
            <person name="Zhang X.Y."/>
            <person name="Chen B."/>
            <person name="Zhou B.C."/>
            <person name="Zhang Y.Z."/>
        </authorList>
    </citation>
    <scope>NUCLEOTIDE SEQUENCE [LARGE SCALE GENOMIC DNA]</scope>
    <source>
        <strain evidence="8">LMG 21857</strain>
    </source>
</reference>
<feature type="transmembrane region" description="Helical" evidence="5">
    <location>
        <begin position="172"/>
        <end position="191"/>
    </location>
</feature>
<evidence type="ECO:0000313" key="8">
    <source>
        <dbReference type="Proteomes" id="UP000006322"/>
    </source>
</evidence>
<feature type="transmembrane region" description="Helical" evidence="5">
    <location>
        <begin position="104"/>
        <end position="122"/>
    </location>
</feature>
<feature type="transmembrane region" description="Helical" evidence="5">
    <location>
        <begin position="134"/>
        <end position="152"/>
    </location>
</feature>
<evidence type="ECO:0000256" key="5">
    <source>
        <dbReference type="SAM" id="Phobius"/>
    </source>
</evidence>
<dbReference type="InterPro" id="IPR051533">
    <property type="entry name" value="WaaL-like"/>
</dbReference>
<dbReference type="GO" id="GO:0016020">
    <property type="term" value="C:membrane"/>
    <property type="evidence" value="ECO:0007669"/>
    <property type="project" value="UniProtKB-SubCell"/>
</dbReference>
<sequence length="445" mass="50365">MISVLLFLSSFIGSFLLSFRHAPIFAFVLYQLIYFFNPKNRWWGSNVPDLGYSFFTVVFMAIILLVNWPDAQKNKLTQLPSFRWLYFFVAIYSAVYIWSAFPSYHVEALVPLIKSAIIMSIAFKLCNSPKALDYMLYGYAAGAAYLGYYIFQVGRNSGDRVEGIGMVDSPDANGVAAAIAPAAVACLFYFWRNNLIKHKLPFIVAGAFIVNALALINSRGAMLGLAAGGAYFMWRLFFAPVQRKNQKLTVIFIAFAGLASLIYVADKSTIERIYSISQESEVVENRETGATRMVFWAAAWDMAKDHPLGLGRGGFEINAPLYIPRNINTGRSRNRAVHSSWFEALSEAGYLGLFTMLMIVLTSFLMTKKCKKLLNAPNHLEDYFKVICIESMLITFVITMTFLNRMRAEIFMWCILFVACAYNVYYLRKLHLNSDASENRTTELT</sequence>
<feature type="transmembrane region" description="Helical" evidence="5">
    <location>
        <begin position="348"/>
        <end position="366"/>
    </location>
</feature>
<keyword evidence="2 5" id="KW-0812">Transmembrane</keyword>
<accession>K6ZL73</accession>
<protein>
    <submittedName>
        <fullName evidence="7">Secreted polysaccharide polymerase</fullName>
    </submittedName>
</protein>
<feature type="transmembrane region" description="Helical" evidence="5">
    <location>
        <begin position="50"/>
        <end position="69"/>
    </location>
</feature>